<keyword evidence="4 6" id="KW-1133">Transmembrane helix</keyword>
<feature type="transmembrane region" description="Helical" evidence="6">
    <location>
        <begin position="152"/>
        <end position="171"/>
    </location>
</feature>
<comment type="subcellular location">
    <subcellularLocation>
        <location evidence="6">Cell membrane</location>
        <topology evidence="6">Multi-pass membrane protein</topology>
    </subcellularLocation>
    <subcellularLocation>
        <location evidence="1">Membrane</location>
        <topology evidence="1">Multi-pass membrane protein</topology>
    </subcellularLocation>
</comment>
<dbReference type="InterPro" id="IPR000515">
    <property type="entry name" value="MetI-like"/>
</dbReference>
<name>A0ABT2B352_9ACTN</name>
<dbReference type="PANTHER" id="PTHR30177">
    <property type="entry name" value="GLYCINE BETAINE/L-PROLINE TRANSPORT SYSTEM PERMEASE PROTEIN PROW"/>
    <property type="match status" value="1"/>
</dbReference>
<comment type="similarity">
    <text evidence="6">Belongs to the binding-protein-dependent transport system permease family.</text>
</comment>
<evidence type="ECO:0000256" key="4">
    <source>
        <dbReference type="ARBA" id="ARBA00022989"/>
    </source>
</evidence>
<keyword evidence="10" id="KW-1185">Reference proteome</keyword>
<dbReference type="InterPro" id="IPR035906">
    <property type="entry name" value="MetI-like_sf"/>
</dbReference>
<feature type="transmembrane region" description="Helical" evidence="6">
    <location>
        <begin position="183"/>
        <end position="206"/>
    </location>
</feature>
<dbReference type="PROSITE" id="PS50928">
    <property type="entry name" value="ABC_TM1"/>
    <property type="match status" value="1"/>
</dbReference>
<dbReference type="Gene3D" id="1.10.3720.10">
    <property type="entry name" value="MetI-like"/>
    <property type="match status" value="1"/>
</dbReference>
<feature type="compositionally biased region" description="Basic and acidic residues" evidence="7">
    <location>
        <begin position="1"/>
        <end position="61"/>
    </location>
</feature>
<organism evidence="9 10">
    <name type="scientific">Streptomyces pyxinicus</name>
    <dbReference type="NCBI Taxonomy" id="2970331"/>
    <lineage>
        <taxon>Bacteria</taxon>
        <taxon>Bacillati</taxon>
        <taxon>Actinomycetota</taxon>
        <taxon>Actinomycetes</taxon>
        <taxon>Kitasatosporales</taxon>
        <taxon>Streptomycetaceae</taxon>
        <taxon>Streptomyces</taxon>
    </lineage>
</organism>
<feature type="transmembrane region" description="Helical" evidence="6">
    <location>
        <begin position="254"/>
        <end position="275"/>
    </location>
</feature>
<evidence type="ECO:0000256" key="2">
    <source>
        <dbReference type="ARBA" id="ARBA00022448"/>
    </source>
</evidence>
<keyword evidence="3 6" id="KW-0812">Transmembrane</keyword>
<feature type="transmembrane region" description="Helical" evidence="6">
    <location>
        <begin position="281"/>
        <end position="301"/>
    </location>
</feature>
<evidence type="ECO:0000256" key="3">
    <source>
        <dbReference type="ARBA" id="ARBA00022692"/>
    </source>
</evidence>
<dbReference type="InterPro" id="IPR051204">
    <property type="entry name" value="ABC_transp_perm/SBD"/>
</dbReference>
<dbReference type="RefSeq" id="WP_258779013.1">
    <property type="nucleotide sequence ID" value="NZ_JANUGP010000009.1"/>
</dbReference>
<feature type="transmembrane region" description="Helical" evidence="6">
    <location>
        <begin position="212"/>
        <end position="233"/>
    </location>
</feature>
<keyword evidence="2 6" id="KW-0813">Transport</keyword>
<reference evidence="9 10" key="1">
    <citation type="submission" date="2022-08" db="EMBL/GenBank/DDBJ databases">
        <authorList>
            <person name="Somphong A."/>
            <person name="Phongsopitanun W."/>
        </authorList>
    </citation>
    <scope>NUCLEOTIDE SEQUENCE [LARGE SCALE GENOMIC DNA]</scope>
    <source>
        <strain evidence="9 10">LP11</strain>
    </source>
</reference>
<evidence type="ECO:0000256" key="7">
    <source>
        <dbReference type="SAM" id="MobiDB-lite"/>
    </source>
</evidence>
<dbReference type="PANTHER" id="PTHR30177:SF4">
    <property type="entry name" value="OSMOPROTECTANT IMPORT PERMEASE PROTEIN OSMW"/>
    <property type="match status" value="1"/>
</dbReference>
<feature type="region of interest" description="Disordered" evidence="7">
    <location>
        <begin position="1"/>
        <end position="78"/>
    </location>
</feature>
<dbReference type="SUPFAM" id="SSF161098">
    <property type="entry name" value="MetI-like"/>
    <property type="match status" value="1"/>
</dbReference>
<proteinExistence type="inferred from homology"/>
<evidence type="ECO:0000313" key="9">
    <source>
        <dbReference type="EMBL" id="MCS0602505.1"/>
    </source>
</evidence>
<dbReference type="EMBL" id="JANUGP010000009">
    <property type="protein sequence ID" value="MCS0602505.1"/>
    <property type="molecule type" value="Genomic_DNA"/>
</dbReference>
<evidence type="ECO:0000256" key="1">
    <source>
        <dbReference type="ARBA" id="ARBA00004141"/>
    </source>
</evidence>
<dbReference type="Pfam" id="PF00528">
    <property type="entry name" value="BPD_transp_1"/>
    <property type="match status" value="1"/>
</dbReference>
<evidence type="ECO:0000256" key="5">
    <source>
        <dbReference type="ARBA" id="ARBA00023136"/>
    </source>
</evidence>
<sequence length="343" mass="35997">MSGPRRPEGGHEARGPASRDEGEHGTRGLPFHEEGEHGTRSLPLHEEGEHGTRSLRFHDEGDAGGLPFPDDGDAGDLAFRDEGEAGQEAPPPRQRPPARRLTWQRLTVLPACLVCVLLATWLWFRQADLDTISTNALSGGQVSKALWQHVKLTAVSTFFVLIIAIPLGIALTRPAFRRATPPALTIANMGQATPAIGLLALLVIWLGTGTRAALIGIIVYAVLPVLANTIAGLKANDPRLLEAARGIGMSPLGVLTRVELPLAVPLILAGVRTALVLNVGTATLATFGGGGGLGTLITTGITTQRMPVLVLGSVLTVALALLVDWLASLAEVLLRPRGLEAGA</sequence>
<feature type="transmembrane region" description="Helical" evidence="6">
    <location>
        <begin position="308"/>
        <end position="327"/>
    </location>
</feature>
<accession>A0ABT2B352</accession>
<feature type="domain" description="ABC transmembrane type-1" evidence="8">
    <location>
        <begin position="146"/>
        <end position="327"/>
    </location>
</feature>
<comment type="caution">
    <text evidence="9">The sequence shown here is derived from an EMBL/GenBank/DDBJ whole genome shotgun (WGS) entry which is preliminary data.</text>
</comment>
<keyword evidence="5 6" id="KW-0472">Membrane</keyword>
<evidence type="ECO:0000256" key="6">
    <source>
        <dbReference type="RuleBase" id="RU363032"/>
    </source>
</evidence>
<gene>
    <name evidence="9" type="ORF">NX794_14970</name>
</gene>
<evidence type="ECO:0000259" key="8">
    <source>
        <dbReference type="PROSITE" id="PS50928"/>
    </source>
</evidence>
<protein>
    <submittedName>
        <fullName evidence="9">ABC transporter permease</fullName>
    </submittedName>
</protein>
<feature type="transmembrane region" description="Helical" evidence="6">
    <location>
        <begin position="103"/>
        <end position="124"/>
    </location>
</feature>
<dbReference type="Proteomes" id="UP001205612">
    <property type="component" value="Unassembled WGS sequence"/>
</dbReference>
<dbReference type="CDD" id="cd06261">
    <property type="entry name" value="TM_PBP2"/>
    <property type="match status" value="1"/>
</dbReference>
<evidence type="ECO:0000313" key="10">
    <source>
        <dbReference type="Proteomes" id="UP001205612"/>
    </source>
</evidence>